<dbReference type="Proteomes" id="UP001500483">
    <property type="component" value="Unassembled WGS sequence"/>
</dbReference>
<gene>
    <name evidence="2" type="ORF">GCM10020366_24980</name>
</gene>
<organism evidence="2 3">
    <name type="scientific">Saccharopolyspora gregorii</name>
    <dbReference type="NCBI Taxonomy" id="33914"/>
    <lineage>
        <taxon>Bacteria</taxon>
        <taxon>Bacillati</taxon>
        <taxon>Actinomycetota</taxon>
        <taxon>Actinomycetes</taxon>
        <taxon>Pseudonocardiales</taxon>
        <taxon>Pseudonocardiaceae</taxon>
        <taxon>Saccharopolyspora</taxon>
    </lineage>
</organism>
<name>A0ABP6RMV2_9PSEU</name>
<proteinExistence type="predicted"/>
<comment type="caution">
    <text evidence="2">The sequence shown here is derived from an EMBL/GenBank/DDBJ whole genome shotgun (WGS) entry which is preliminary data.</text>
</comment>
<evidence type="ECO:0000313" key="2">
    <source>
        <dbReference type="EMBL" id="GAA3357343.1"/>
    </source>
</evidence>
<dbReference type="RefSeq" id="WP_344926387.1">
    <property type="nucleotide sequence ID" value="NZ_BAAAYK010000038.1"/>
</dbReference>
<accession>A0ABP6RMV2</accession>
<protein>
    <submittedName>
        <fullName evidence="2">Helix-turn-helix transcriptional regulator</fullName>
    </submittedName>
</protein>
<dbReference type="InterPro" id="IPR043917">
    <property type="entry name" value="DUF5753"/>
</dbReference>
<evidence type="ECO:0000259" key="1">
    <source>
        <dbReference type="PROSITE" id="PS50943"/>
    </source>
</evidence>
<dbReference type="EMBL" id="BAAAYK010000038">
    <property type="protein sequence ID" value="GAA3357343.1"/>
    <property type="molecule type" value="Genomic_DNA"/>
</dbReference>
<dbReference type="Gene3D" id="1.10.260.40">
    <property type="entry name" value="lambda repressor-like DNA-binding domains"/>
    <property type="match status" value="1"/>
</dbReference>
<sequence length="279" mass="30793">MAKTPKNQALGKALRQAREENGLTLRALGNRLERDPGVLSRWETGDRTPRPEQVAQVLTSLGINGERYEEVVELAHGADAPNWVATTLPAQRQQLEAVMDLEQRATRIVEVSPLMIPGLLQTSDYIAAVMEGGGVPAAEIAARTALRISRREAVTGPRSPELVAYIGEAALHQVIGSRAVLRAQLQFLNQVGARPNIELRVVPLANGWHPGLEGPFFIIRSGLDEVVHLENRKSGLFLHEQADVKIYREAVGMVERVARNAHESRAIIADLARRMEERR</sequence>
<dbReference type="Pfam" id="PF19054">
    <property type="entry name" value="DUF5753"/>
    <property type="match status" value="1"/>
</dbReference>
<dbReference type="PROSITE" id="PS50943">
    <property type="entry name" value="HTH_CROC1"/>
    <property type="match status" value="1"/>
</dbReference>
<dbReference type="InterPro" id="IPR001387">
    <property type="entry name" value="Cro/C1-type_HTH"/>
</dbReference>
<dbReference type="Pfam" id="PF13560">
    <property type="entry name" value="HTH_31"/>
    <property type="match status" value="1"/>
</dbReference>
<evidence type="ECO:0000313" key="3">
    <source>
        <dbReference type="Proteomes" id="UP001500483"/>
    </source>
</evidence>
<reference evidence="3" key="1">
    <citation type="journal article" date="2019" name="Int. J. Syst. Evol. Microbiol.">
        <title>The Global Catalogue of Microorganisms (GCM) 10K type strain sequencing project: providing services to taxonomists for standard genome sequencing and annotation.</title>
        <authorList>
            <consortium name="The Broad Institute Genomics Platform"/>
            <consortium name="The Broad Institute Genome Sequencing Center for Infectious Disease"/>
            <person name="Wu L."/>
            <person name="Ma J."/>
        </authorList>
    </citation>
    <scope>NUCLEOTIDE SEQUENCE [LARGE SCALE GENOMIC DNA]</scope>
    <source>
        <strain evidence="3">JCM 9687</strain>
    </source>
</reference>
<dbReference type="CDD" id="cd00093">
    <property type="entry name" value="HTH_XRE"/>
    <property type="match status" value="1"/>
</dbReference>
<dbReference type="InterPro" id="IPR010982">
    <property type="entry name" value="Lambda_DNA-bd_dom_sf"/>
</dbReference>
<feature type="domain" description="HTH cro/C1-type" evidence="1">
    <location>
        <begin position="14"/>
        <end position="68"/>
    </location>
</feature>
<dbReference type="SMART" id="SM00530">
    <property type="entry name" value="HTH_XRE"/>
    <property type="match status" value="1"/>
</dbReference>
<keyword evidence="3" id="KW-1185">Reference proteome</keyword>
<dbReference type="SUPFAM" id="SSF47413">
    <property type="entry name" value="lambda repressor-like DNA-binding domains"/>
    <property type="match status" value="1"/>
</dbReference>